<evidence type="ECO:0000313" key="2">
    <source>
        <dbReference type="EnsemblPlants" id="AET5Gv20975600.1"/>
    </source>
</evidence>
<protein>
    <submittedName>
        <fullName evidence="2">Uncharacterized protein</fullName>
    </submittedName>
</protein>
<feature type="transmembrane region" description="Helical" evidence="1">
    <location>
        <begin position="20"/>
        <end position="41"/>
    </location>
</feature>
<dbReference type="AlphaFoldDB" id="A0A453LZ87"/>
<reference evidence="2" key="4">
    <citation type="submission" date="2019-03" db="UniProtKB">
        <authorList>
            <consortium name="EnsemblPlants"/>
        </authorList>
    </citation>
    <scope>IDENTIFICATION</scope>
</reference>
<accession>A0A453LZ87</accession>
<dbReference type="InterPro" id="IPR044659">
    <property type="entry name" value="PELPK1_2"/>
</dbReference>
<keyword evidence="1" id="KW-0812">Transmembrane</keyword>
<dbReference type="PANTHER" id="PTHR33088:SF102">
    <property type="entry name" value="EXPRESSED PROTEIN"/>
    <property type="match status" value="1"/>
</dbReference>
<organism evidence="2 3">
    <name type="scientific">Aegilops tauschii subsp. strangulata</name>
    <name type="common">Goatgrass</name>
    <dbReference type="NCBI Taxonomy" id="200361"/>
    <lineage>
        <taxon>Eukaryota</taxon>
        <taxon>Viridiplantae</taxon>
        <taxon>Streptophyta</taxon>
        <taxon>Embryophyta</taxon>
        <taxon>Tracheophyta</taxon>
        <taxon>Spermatophyta</taxon>
        <taxon>Magnoliopsida</taxon>
        <taxon>Liliopsida</taxon>
        <taxon>Poales</taxon>
        <taxon>Poaceae</taxon>
        <taxon>BOP clade</taxon>
        <taxon>Pooideae</taxon>
        <taxon>Triticodae</taxon>
        <taxon>Triticeae</taxon>
        <taxon>Triticinae</taxon>
        <taxon>Aegilops</taxon>
    </lineage>
</organism>
<keyword evidence="1" id="KW-1133">Transmembrane helix</keyword>
<keyword evidence="1" id="KW-0472">Membrane</keyword>
<dbReference type="Proteomes" id="UP000015105">
    <property type="component" value="Chromosome 5D"/>
</dbReference>
<dbReference type="PANTHER" id="PTHR33088">
    <property type="entry name" value="MUCIN-2"/>
    <property type="match status" value="1"/>
</dbReference>
<proteinExistence type="predicted"/>
<reference evidence="2" key="5">
    <citation type="journal article" date="2021" name="G3 (Bethesda)">
        <title>Aegilops tauschii genome assembly Aet v5.0 features greater sequence contiguity and improved annotation.</title>
        <authorList>
            <person name="Wang L."/>
            <person name="Zhu T."/>
            <person name="Rodriguez J.C."/>
            <person name="Deal K.R."/>
            <person name="Dubcovsky J."/>
            <person name="McGuire P.E."/>
            <person name="Lux T."/>
            <person name="Spannagl M."/>
            <person name="Mayer K.F.X."/>
            <person name="Baldrich P."/>
            <person name="Meyers B.C."/>
            <person name="Huo N."/>
            <person name="Gu Y.Q."/>
            <person name="Zhou H."/>
            <person name="Devos K.M."/>
            <person name="Bennetzen J.L."/>
            <person name="Unver T."/>
            <person name="Budak H."/>
            <person name="Gulick P.J."/>
            <person name="Galiba G."/>
            <person name="Kalapos B."/>
            <person name="Nelson D.R."/>
            <person name="Li P."/>
            <person name="You F.M."/>
            <person name="Luo M.C."/>
            <person name="Dvorak J."/>
        </authorList>
    </citation>
    <scope>NUCLEOTIDE SEQUENCE [LARGE SCALE GENOMIC DNA]</scope>
    <source>
        <strain evidence="2">cv. AL8/78</strain>
    </source>
</reference>
<reference evidence="2" key="3">
    <citation type="journal article" date="2017" name="Nature">
        <title>Genome sequence of the progenitor of the wheat D genome Aegilops tauschii.</title>
        <authorList>
            <person name="Luo M.C."/>
            <person name="Gu Y.Q."/>
            <person name="Puiu D."/>
            <person name="Wang H."/>
            <person name="Twardziok S.O."/>
            <person name="Deal K.R."/>
            <person name="Huo N."/>
            <person name="Zhu T."/>
            <person name="Wang L."/>
            <person name="Wang Y."/>
            <person name="McGuire P.E."/>
            <person name="Liu S."/>
            <person name="Long H."/>
            <person name="Ramasamy R.K."/>
            <person name="Rodriguez J.C."/>
            <person name="Van S.L."/>
            <person name="Yuan L."/>
            <person name="Wang Z."/>
            <person name="Xia Z."/>
            <person name="Xiao L."/>
            <person name="Anderson O.D."/>
            <person name="Ouyang S."/>
            <person name="Liang Y."/>
            <person name="Zimin A.V."/>
            <person name="Pertea G."/>
            <person name="Qi P."/>
            <person name="Bennetzen J.L."/>
            <person name="Dai X."/>
            <person name="Dawson M.W."/>
            <person name="Muller H.G."/>
            <person name="Kugler K."/>
            <person name="Rivarola-Duarte L."/>
            <person name="Spannagl M."/>
            <person name="Mayer K.F.X."/>
            <person name="Lu F.H."/>
            <person name="Bevan M.W."/>
            <person name="Leroy P."/>
            <person name="Li P."/>
            <person name="You F.M."/>
            <person name="Sun Q."/>
            <person name="Liu Z."/>
            <person name="Lyons E."/>
            <person name="Wicker T."/>
            <person name="Salzberg S.L."/>
            <person name="Devos K.M."/>
            <person name="Dvorak J."/>
        </authorList>
    </citation>
    <scope>NUCLEOTIDE SEQUENCE [LARGE SCALE GENOMIC DNA]</scope>
    <source>
        <strain evidence="2">cv. AL8/78</strain>
    </source>
</reference>
<dbReference type="STRING" id="200361.A0A453LZ87"/>
<dbReference type="EnsemblPlants" id="AET5Gv20975600.1">
    <property type="protein sequence ID" value="AET5Gv20975600.1"/>
    <property type="gene ID" value="AET5Gv20975600"/>
</dbReference>
<evidence type="ECO:0000313" key="3">
    <source>
        <dbReference type="Proteomes" id="UP000015105"/>
    </source>
</evidence>
<feature type="transmembrane region" description="Helical" evidence="1">
    <location>
        <begin position="203"/>
        <end position="224"/>
    </location>
</feature>
<sequence>MQSPTTYEKKKLSLVPTYLAVAMASNASMLVMTMACALLLVGSTCHAARNLADTTPAAAAPAASAVPGLPAVPTDTVTLMPPMPSVTLPTVPQVTLPPMPSVVVPKAVLPPMPKVTLPTMLQVTMAPMPAIVVPKVALPPLLFVPNVNVPMPFAAVLSSCPRAIGPRSCEIGARSLSGHDIHFPTCKLCVLYAMYQLRVVPLYVFRVFPAYNFLFTVSYSPFVWN</sequence>
<name>A0A453LZ87_AEGTS</name>
<reference evidence="3" key="1">
    <citation type="journal article" date="2014" name="Science">
        <title>Ancient hybridizations among the ancestral genomes of bread wheat.</title>
        <authorList>
            <consortium name="International Wheat Genome Sequencing Consortium,"/>
            <person name="Marcussen T."/>
            <person name="Sandve S.R."/>
            <person name="Heier L."/>
            <person name="Spannagl M."/>
            <person name="Pfeifer M."/>
            <person name="Jakobsen K.S."/>
            <person name="Wulff B.B."/>
            <person name="Steuernagel B."/>
            <person name="Mayer K.F."/>
            <person name="Olsen O.A."/>
        </authorList>
    </citation>
    <scope>NUCLEOTIDE SEQUENCE [LARGE SCALE GENOMIC DNA]</scope>
    <source>
        <strain evidence="3">cv. AL8/78</strain>
    </source>
</reference>
<reference evidence="3" key="2">
    <citation type="journal article" date="2017" name="Nat. Plants">
        <title>The Aegilops tauschii genome reveals multiple impacts of transposons.</title>
        <authorList>
            <person name="Zhao G."/>
            <person name="Zou C."/>
            <person name="Li K."/>
            <person name="Wang K."/>
            <person name="Li T."/>
            <person name="Gao L."/>
            <person name="Zhang X."/>
            <person name="Wang H."/>
            <person name="Yang Z."/>
            <person name="Liu X."/>
            <person name="Jiang W."/>
            <person name="Mao L."/>
            <person name="Kong X."/>
            <person name="Jiao Y."/>
            <person name="Jia J."/>
        </authorList>
    </citation>
    <scope>NUCLEOTIDE SEQUENCE [LARGE SCALE GENOMIC DNA]</scope>
    <source>
        <strain evidence="3">cv. AL8/78</strain>
    </source>
</reference>
<keyword evidence="3" id="KW-1185">Reference proteome</keyword>
<dbReference type="Gramene" id="AET5Gv20975600.1">
    <property type="protein sequence ID" value="AET5Gv20975600.1"/>
    <property type="gene ID" value="AET5Gv20975600"/>
</dbReference>
<evidence type="ECO:0000256" key="1">
    <source>
        <dbReference type="SAM" id="Phobius"/>
    </source>
</evidence>